<accession>A0ACC0VU91</accession>
<evidence type="ECO:0000313" key="2">
    <source>
        <dbReference type="Proteomes" id="UP001163321"/>
    </source>
</evidence>
<name>A0ACC0VU91_9STRA</name>
<reference evidence="1 2" key="1">
    <citation type="journal article" date="2022" name="bioRxiv">
        <title>The genome of the oomycete Peronosclerospora sorghi, a cosmopolitan pathogen of maize and sorghum, is inflated with dispersed pseudogenes.</title>
        <authorList>
            <person name="Fletcher K."/>
            <person name="Martin F."/>
            <person name="Isakeit T."/>
            <person name="Cavanaugh K."/>
            <person name="Magill C."/>
            <person name="Michelmore R."/>
        </authorList>
    </citation>
    <scope>NUCLEOTIDE SEQUENCE [LARGE SCALE GENOMIC DNA]</scope>
    <source>
        <strain evidence="1">P6</strain>
    </source>
</reference>
<evidence type="ECO:0000313" key="1">
    <source>
        <dbReference type="EMBL" id="KAI9909842.1"/>
    </source>
</evidence>
<organism evidence="1 2">
    <name type="scientific">Peronosclerospora sorghi</name>
    <dbReference type="NCBI Taxonomy" id="230839"/>
    <lineage>
        <taxon>Eukaryota</taxon>
        <taxon>Sar</taxon>
        <taxon>Stramenopiles</taxon>
        <taxon>Oomycota</taxon>
        <taxon>Peronosporomycetes</taxon>
        <taxon>Peronosporales</taxon>
        <taxon>Peronosporaceae</taxon>
        <taxon>Peronosclerospora</taxon>
    </lineage>
</organism>
<proteinExistence type="predicted"/>
<gene>
    <name evidence="1" type="ORF">PsorP6_011062</name>
</gene>
<sequence>MEEKIHARIKVMEELESTAKAISNTFGDPMLEFDLLLDQLDTKPSAIQPLQASAVQAGQIGAVGSMGVAGAMVGQASLQNADMSSVAGDNDKIEGEAVSGDALRQEQLAQDGRDLFGEEELFSATLDLETISGASNTSQPHKQSVSAKFCDQMHEVTDMLNATRCNYIRCIKPNPTMSPGIFDHGYVVDQLCCSGVLATCELLNVGLPTRVEYEKICLIYKTVLPPSVAPMFDAYNDRTFTESGLCLFRVELDAYRLGRTKVFFKTGNIALLDALLNVHMKKMGPWIVARLRKWLARGRLRYYLAKVLVQRTFLRILEDTRRRKAAIVKMQAMMRMFAIRK</sequence>
<keyword evidence="2" id="KW-1185">Reference proteome</keyword>
<protein>
    <submittedName>
        <fullName evidence="1">Uncharacterized protein</fullName>
    </submittedName>
</protein>
<dbReference type="EMBL" id="CM047585">
    <property type="protein sequence ID" value="KAI9909842.1"/>
    <property type="molecule type" value="Genomic_DNA"/>
</dbReference>
<comment type="caution">
    <text evidence="1">The sequence shown here is derived from an EMBL/GenBank/DDBJ whole genome shotgun (WGS) entry which is preliminary data.</text>
</comment>
<dbReference type="Proteomes" id="UP001163321">
    <property type="component" value="Chromosome 6"/>
</dbReference>